<gene>
    <name evidence="2" type="ORF">E6C70_05210</name>
</gene>
<evidence type="ECO:0000256" key="1">
    <source>
        <dbReference type="SAM" id="MobiDB-lite"/>
    </source>
</evidence>
<dbReference type="RefSeq" id="WP_136422870.1">
    <property type="nucleotide sequence ID" value="NZ_SSSN01000003.1"/>
</dbReference>
<comment type="caution">
    <text evidence="2">The sequence shown here is derived from an EMBL/GenBank/DDBJ whole genome shotgun (WGS) entry which is preliminary data.</text>
</comment>
<reference evidence="2 3" key="1">
    <citation type="submission" date="2019-04" db="EMBL/GenBank/DDBJ databases">
        <authorList>
            <person name="Jiang L."/>
        </authorList>
    </citation>
    <scope>NUCLEOTIDE SEQUENCE [LARGE SCALE GENOMIC DNA]</scope>
    <source>
        <strain evidence="2 3">YIM 131861</strain>
    </source>
</reference>
<dbReference type="Proteomes" id="UP000307380">
    <property type="component" value="Unassembled WGS sequence"/>
</dbReference>
<dbReference type="EMBL" id="SSSN01000003">
    <property type="protein sequence ID" value="THG35446.1"/>
    <property type="molecule type" value="Genomic_DNA"/>
</dbReference>
<feature type="region of interest" description="Disordered" evidence="1">
    <location>
        <begin position="1"/>
        <end position="26"/>
    </location>
</feature>
<protein>
    <submittedName>
        <fullName evidence="2">Uncharacterized protein</fullName>
    </submittedName>
</protein>
<evidence type="ECO:0000313" key="2">
    <source>
        <dbReference type="EMBL" id="THG35446.1"/>
    </source>
</evidence>
<accession>A0A4S4G057</accession>
<name>A0A4S4G057_9MICO</name>
<evidence type="ECO:0000313" key="3">
    <source>
        <dbReference type="Proteomes" id="UP000307380"/>
    </source>
</evidence>
<dbReference type="AlphaFoldDB" id="A0A4S4G057"/>
<organism evidence="2 3">
    <name type="scientific">Orlajensenia flava</name>
    <dbReference type="NCBI Taxonomy" id="2565934"/>
    <lineage>
        <taxon>Bacteria</taxon>
        <taxon>Bacillati</taxon>
        <taxon>Actinomycetota</taxon>
        <taxon>Actinomycetes</taxon>
        <taxon>Micrococcales</taxon>
        <taxon>Microbacteriaceae</taxon>
        <taxon>Orlajensenia</taxon>
    </lineage>
</organism>
<dbReference type="OrthoDB" id="5122829at2"/>
<proteinExistence type="predicted"/>
<sequence length="81" mass="8850">MSEVDGPRPNGPTQDEPIQDGATEATRDDKLAGLVEQVRADASDLPREEVRRNLLQRLGDAQITVSDDELDGLLERLVGQP</sequence>
<keyword evidence="3" id="KW-1185">Reference proteome</keyword>